<dbReference type="Pfam" id="PF12685">
    <property type="entry name" value="SpoIIIAH"/>
    <property type="match status" value="1"/>
</dbReference>
<reference evidence="3" key="1">
    <citation type="submission" date="2019-11" db="EMBL/GenBank/DDBJ databases">
        <title>Genome sequence of Heliorestis convoluta strain HH, an alkaliphilic and minimalistic phototrophic bacterium from a soda lake in Egypt.</title>
        <authorList>
            <person name="Dewey E.D."/>
            <person name="Stokes L.M."/>
            <person name="Burchell B.M."/>
            <person name="Shaffer K.N."/>
            <person name="Huntington A.M."/>
            <person name="Baker J.M."/>
            <person name="Nadendla S."/>
            <person name="Giglio M.G."/>
            <person name="Touchman J.W."/>
            <person name="Blankenship R.E."/>
            <person name="Madigan M.T."/>
            <person name="Sattley W.M."/>
        </authorList>
    </citation>
    <scope>NUCLEOTIDE SEQUENCE [LARGE SCALE GENOMIC DNA]</scope>
    <source>
        <strain evidence="3">HH</strain>
    </source>
</reference>
<sequence length="226" mass="25198">MEKQSFSSKSGSNFKKSSATKRSPIPPRFFLLVIGLTALLLVGLSFKSSHLLGDKAFTYVLQKMDTIEGIELEEKIEASPESSVAATVVEDLPFAHEDVANPWMELQKNIENNNFFSEYRMERERTRSQQIELLREITNNSRSGETTRQEAQQKLLYLTELMRKELETEKILIAQGYDDAVVVIQPGSVSVVISGDNLTKDSKKGVIETVSSITGASTTSISLMVQ</sequence>
<keyword evidence="3" id="KW-1185">Reference proteome</keyword>
<dbReference type="OrthoDB" id="1680784at2"/>
<evidence type="ECO:0000313" key="3">
    <source>
        <dbReference type="Proteomes" id="UP000366051"/>
    </source>
</evidence>
<proteinExistence type="predicted"/>
<evidence type="ECO:0000256" key="1">
    <source>
        <dbReference type="SAM" id="MobiDB-lite"/>
    </source>
</evidence>
<dbReference type="AlphaFoldDB" id="A0A5Q2N1Y8"/>
<feature type="region of interest" description="Disordered" evidence="1">
    <location>
        <begin position="1"/>
        <end position="21"/>
    </location>
</feature>
<dbReference type="RefSeq" id="WP_153724107.1">
    <property type="nucleotide sequence ID" value="NZ_CP045875.1"/>
</dbReference>
<protein>
    <submittedName>
        <fullName evidence="2">SpoIIIAH-like family protein</fullName>
    </submittedName>
</protein>
<dbReference type="Proteomes" id="UP000366051">
    <property type="component" value="Chromosome"/>
</dbReference>
<organism evidence="2 3">
    <name type="scientific">Heliorestis convoluta</name>
    <dbReference type="NCBI Taxonomy" id="356322"/>
    <lineage>
        <taxon>Bacteria</taxon>
        <taxon>Bacillati</taxon>
        <taxon>Bacillota</taxon>
        <taxon>Clostridia</taxon>
        <taxon>Eubacteriales</taxon>
        <taxon>Heliobacteriaceae</taxon>
        <taxon>Heliorestis</taxon>
    </lineage>
</organism>
<dbReference type="KEGG" id="hcv:FTV88_0376"/>
<gene>
    <name evidence="2" type="primary">spoIIIAH</name>
    <name evidence="2" type="ORF">FTV88_0376</name>
</gene>
<dbReference type="InterPro" id="IPR024232">
    <property type="entry name" value="SpoIIIAH"/>
</dbReference>
<accession>A0A5Q2N1Y8</accession>
<evidence type="ECO:0000313" key="2">
    <source>
        <dbReference type="EMBL" id="QGG46555.1"/>
    </source>
</evidence>
<dbReference type="InterPro" id="IPR038503">
    <property type="entry name" value="SpoIIIAH_sf"/>
</dbReference>
<feature type="compositionally biased region" description="Low complexity" evidence="1">
    <location>
        <begin position="1"/>
        <end position="17"/>
    </location>
</feature>
<dbReference type="EMBL" id="CP045875">
    <property type="protein sequence ID" value="QGG46555.1"/>
    <property type="molecule type" value="Genomic_DNA"/>
</dbReference>
<name>A0A5Q2N1Y8_9FIRM</name>
<dbReference type="Gene3D" id="1.10.287.4300">
    <property type="entry name" value="Stage III sporulation protein AH-like"/>
    <property type="match status" value="1"/>
</dbReference>